<keyword evidence="9" id="KW-1133">Transmembrane helix</keyword>
<comment type="caution">
    <text evidence="11">The sequence shown here is derived from an EMBL/GenBank/DDBJ whole genome shotgun (WGS) entry which is preliminary data.</text>
</comment>
<dbReference type="InterPro" id="IPR011712">
    <property type="entry name" value="Sig_transdc_His_kin_sub3_dim/P"/>
</dbReference>
<dbReference type="EMBL" id="BAAAMY010000004">
    <property type="protein sequence ID" value="GAA1919410.1"/>
    <property type="molecule type" value="Genomic_DNA"/>
</dbReference>
<dbReference type="InterPro" id="IPR050482">
    <property type="entry name" value="Sensor_HK_TwoCompSys"/>
</dbReference>
<dbReference type="Proteomes" id="UP001501612">
    <property type="component" value="Unassembled WGS sequence"/>
</dbReference>
<evidence type="ECO:0000259" key="10">
    <source>
        <dbReference type="Pfam" id="PF07730"/>
    </source>
</evidence>
<dbReference type="GO" id="GO:0016301">
    <property type="term" value="F:kinase activity"/>
    <property type="evidence" value="ECO:0007669"/>
    <property type="project" value="UniProtKB-KW"/>
</dbReference>
<proteinExistence type="predicted"/>
<evidence type="ECO:0000256" key="1">
    <source>
        <dbReference type="ARBA" id="ARBA00000085"/>
    </source>
</evidence>
<dbReference type="Gene3D" id="3.30.565.10">
    <property type="entry name" value="Histidine kinase-like ATPase, C-terminal domain"/>
    <property type="match status" value="1"/>
</dbReference>
<evidence type="ECO:0000256" key="5">
    <source>
        <dbReference type="ARBA" id="ARBA00022741"/>
    </source>
</evidence>
<dbReference type="PANTHER" id="PTHR24421:SF10">
    <property type="entry name" value="NITRATE_NITRITE SENSOR PROTEIN NARQ"/>
    <property type="match status" value="1"/>
</dbReference>
<evidence type="ECO:0000256" key="7">
    <source>
        <dbReference type="ARBA" id="ARBA00022840"/>
    </source>
</evidence>
<keyword evidence="3" id="KW-0597">Phosphoprotein</keyword>
<evidence type="ECO:0000313" key="12">
    <source>
        <dbReference type="Proteomes" id="UP001501612"/>
    </source>
</evidence>
<keyword evidence="5" id="KW-0547">Nucleotide-binding</keyword>
<accession>A0ABN2PF10</accession>
<keyword evidence="12" id="KW-1185">Reference proteome</keyword>
<feature type="transmembrane region" description="Helical" evidence="9">
    <location>
        <begin position="82"/>
        <end position="101"/>
    </location>
</feature>
<evidence type="ECO:0000256" key="2">
    <source>
        <dbReference type="ARBA" id="ARBA00012438"/>
    </source>
</evidence>
<feature type="domain" description="Signal transduction histidine kinase subgroup 3 dimerisation and phosphoacceptor" evidence="10">
    <location>
        <begin position="160"/>
        <end position="225"/>
    </location>
</feature>
<keyword evidence="9" id="KW-0812">Transmembrane</keyword>
<feature type="transmembrane region" description="Helical" evidence="9">
    <location>
        <begin position="21"/>
        <end position="40"/>
    </location>
</feature>
<dbReference type="Pfam" id="PF07730">
    <property type="entry name" value="HisKA_3"/>
    <property type="match status" value="1"/>
</dbReference>
<evidence type="ECO:0000256" key="6">
    <source>
        <dbReference type="ARBA" id="ARBA00022777"/>
    </source>
</evidence>
<keyword evidence="9" id="KW-0472">Membrane</keyword>
<gene>
    <name evidence="11" type="ORF">GCM10009737_21180</name>
</gene>
<dbReference type="Gene3D" id="1.20.5.1930">
    <property type="match status" value="1"/>
</dbReference>
<evidence type="ECO:0000313" key="11">
    <source>
        <dbReference type="EMBL" id="GAA1919410.1"/>
    </source>
</evidence>
<keyword evidence="6 11" id="KW-0418">Kinase</keyword>
<comment type="catalytic activity">
    <reaction evidence="1">
        <text>ATP + protein L-histidine = ADP + protein N-phospho-L-histidine.</text>
        <dbReference type="EC" id="2.7.13.3"/>
    </reaction>
</comment>
<protein>
    <recommendedName>
        <fullName evidence="2">histidine kinase</fullName>
        <ecNumber evidence="2">2.7.13.3</ecNumber>
    </recommendedName>
</protein>
<name>A0ABN2PF10_9ACTN</name>
<keyword evidence="7" id="KW-0067">ATP-binding</keyword>
<dbReference type="PANTHER" id="PTHR24421">
    <property type="entry name" value="NITRATE/NITRITE SENSOR PROTEIN NARX-RELATED"/>
    <property type="match status" value="1"/>
</dbReference>
<feature type="transmembrane region" description="Helical" evidence="9">
    <location>
        <begin position="107"/>
        <end position="129"/>
    </location>
</feature>
<keyword evidence="8" id="KW-0902">Two-component regulatory system</keyword>
<feature type="transmembrane region" description="Helical" evidence="9">
    <location>
        <begin position="46"/>
        <end position="70"/>
    </location>
</feature>
<dbReference type="InterPro" id="IPR036890">
    <property type="entry name" value="HATPase_C_sf"/>
</dbReference>
<dbReference type="SUPFAM" id="SSF55874">
    <property type="entry name" value="ATPase domain of HSP90 chaperone/DNA topoisomerase II/histidine kinase"/>
    <property type="match status" value="1"/>
</dbReference>
<evidence type="ECO:0000256" key="9">
    <source>
        <dbReference type="SAM" id="Phobius"/>
    </source>
</evidence>
<dbReference type="EC" id="2.7.13.3" evidence="2"/>
<evidence type="ECO:0000256" key="4">
    <source>
        <dbReference type="ARBA" id="ARBA00022679"/>
    </source>
</evidence>
<organism evidence="11 12">
    <name type="scientific">Nocardioides lentus</name>
    <dbReference type="NCBI Taxonomy" id="338077"/>
    <lineage>
        <taxon>Bacteria</taxon>
        <taxon>Bacillati</taxon>
        <taxon>Actinomycetota</taxon>
        <taxon>Actinomycetes</taxon>
        <taxon>Propionibacteriales</taxon>
        <taxon>Nocardioidaceae</taxon>
        <taxon>Nocardioides</taxon>
    </lineage>
</organism>
<reference evidence="11 12" key="1">
    <citation type="journal article" date="2019" name="Int. J. Syst. Evol. Microbiol.">
        <title>The Global Catalogue of Microorganisms (GCM) 10K type strain sequencing project: providing services to taxonomists for standard genome sequencing and annotation.</title>
        <authorList>
            <consortium name="The Broad Institute Genomics Platform"/>
            <consortium name="The Broad Institute Genome Sequencing Center for Infectious Disease"/>
            <person name="Wu L."/>
            <person name="Ma J."/>
        </authorList>
    </citation>
    <scope>NUCLEOTIDE SEQUENCE [LARGE SCALE GENOMIC DNA]</scope>
    <source>
        <strain evidence="11 12">JCM 14046</strain>
    </source>
</reference>
<keyword evidence="4" id="KW-0808">Transferase</keyword>
<evidence type="ECO:0000256" key="8">
    <source>
        <dbReference type="ARBA" id="ARBA00023012"/>
    </source>
</evidence>
<evidence type="ECO:0000256" key="3">
    <source>
        <dbReference type="ARBA" id="ARBA00022553"/>
    </source>
</evidence>
<sequence length="366" mass="39002">MLVISVAGFSTAVLEGSRETTLMLGLELVGGLVAYALVWWRRRFPMSVLLVVSVVGVVSGLAAGPAVLAAVSVATRRRTAELVTVFVVTMASTQGYALLAPVESDPWWVTLGANLVGTVATVAAGMYIGSRRELLWTLRQRAERAEAEQELRVDRARVGERAAIAREMHDVLAHRISQISMHAGALSIRGDLDADALRDGAATIQARANEALDDLRDVLGVLRDTGSGELAARPQPTYCDLPELVAAAREHGLRVHLVDHLVDAEHLPVVVGRTLYRIVQEGITNAAKHAPGTTATVVLTGDRDVGVTVEVRNPRPVGVRPGPPATPGAGLGLLGLSERAELRGGRLTHHDDGGEFVLRGWVPWTS</sequence>